<name>A0ACD3YVC1_FUSSC</name>
<keyword evidence="2" id="KW-1185">Reference proteome</keyword>
<gene>
    <name evidence="1" type="ORF">LCI18_003762</name>
</gene>
<protein>
    <submittedName>
        <fullName evidence="1">Uncharacterized protein</fullName>
    </submittedName>
</protein>
<reference evidence="1" key="1">
    <citation type="submission" date="2021-11" db="EMBL/GenBank/DDBJ databases">
        <title>Fusarium solani-melongenae Genome sequencing and assembly.</title>
        <authorList>
            <person name="Xie S."/>
            <person name="Huang L."/>
            <person name="Zhang X."/>
        </authorList>
    </citation>
    <scope>NUCLEOTIDE SEQUENCE</scope>
    <source>
        <strain evidence="1">CRI 24-3</strain>
    </source>
</reference>
<organism evidence="1 2">
    <name type="scientific">Fusarium solani subsp. cucurbitae</name>
    <name type="common">Neocosmosporum cucurbitae</name>
    <dbReference type="NCBI Taxonomy" id="2747967"/>
    <lineage>
        <taxon>Eukaryota</taxon>
        <taxon>Fungi</taxon>
        <taxon>Dikarya</taxon>
        <taxon>Ascomycota</taxon>
        <taxon>Pezizomycotina</taxon>
        <taxon>Sordariomycetes</taxon>
        <taxon>Hypocreomycetidae</taxon>
        <taxon>Hypocreales</taxon>
        <taxon>Nectriaceae</taxon>
        <taxon>Fusarium</taxon>
        <taxon>Fusarium solani species complex</taxon>
    </lineage>
</organism>
<evidence type="ECO:0000313" key="1">
    <source>
        <dbReference type="EMBL" id="UPK92827.1"/>
    </source>
</evidence>
<evidence type="ECO:0000313" key="2">
    <source>
        <dbReference type="Proteomes" id="UP000830768"/>
    </source>
</evidence>
<sequence>MTARAWVDPNNNNRVSVWLNNYKKTGAFTWTYLAGQALVLNCPEKRGVGIHDLARWFWERITQFKKAESIDRANILFGNVNGFGGDDMIWIDKFTGDATAYINDGKMDTDGSNWWFLKSGKQSAGSWAGTCQYFLDLDGDGRADLHSIMNSFTNRGETFFNRCSMKDATGDDAGWEPGRDQGFGALPAAPSDDKPTNGGNVPALSST</sequence>
<proteinExistence type="predicted"/>
<dbReference type="Proteomes" id="UP000830768">
    <property type="component" value="Chromosome 3"/>
</dbReference>
<accession>A0ACD3YVC1</accession>
<dbReference type="EMBL" id="CP090032">
    <property type="protein sequence ID" value="UPK92827.1"/>
    <property type="molecule type" value="Genomic_DNA"/>
</dbReference>